<name>A0A7S0DYJ7_9CRYP</name>
<organism evidence="2">
    <name type="scientific">Hanusia phi</name>
    <dbReference type="NCBI Taxonomy" id="3032"/>
    <lineage>
        <taxon>Eukaryota</taxon>
        <taxon>Cryptophyceae</taxon>
        <taxon>Pyrenomonadales</taxon>
        <taxon>Geminigeraceae</taxon>
        <taxon>Hanusia</taxon>
    </lineage>
</organism>
<sequence length="200" mass="23318">MNRDLAQLISTEDLERERRQGCSKPSELEFSRPLQHVSKRPPRAGCYPLNYSPFKMTTSLNSSVGLNHLEIKQDKNRLLQMLREEFKSVYFEEAVCPKTIQDLDIDKKQLEAEDRWQKEIKPSSPLSFSFKKVPCHTTPHLPQFSNSCKLPPVPTEKRAADSLPGRTYRQSFCLITKSEKAFSRRNRKTQGIFCWKPKMR</sequence>
<proteinExistence type="predicted"/>
<evidence type="ECO:0000256" key="1">
    <source>
        <dbReference type="SAM" id="MobiDB-lite"/>
    </source>
</evidence>
<protein>
    <submittedName>
        <fullName evidence="2">Uncharacterized protein</fullName>
    </submittedName>
</protein>
<reference evidence="2" key="1">
    <citation type="submission" date="2021-01" db="EMBL/GenBank/DDBJ databases">
        <authorList>
            <person name="Corre E."/>
            <person name="Pelletier E."/>
            <person name="Niang G."/>
            <person name="Scheremetjew M."/>
            <person name="Finn R."/>
            <person name="Kale V."/>
            <person name="Holt S."/>
            <person name="Cochrane G."/>
            <person name="Meng A."/>
            <person name="Brown T."/>
            <person name="Cohen L."/>
        </authorList>
    </citation>
    <scope>NUCLEOTIDE SEQUENCE</scope>
    <source>
        <strain evidence="2">CCMP325</strain>
    </source>
</reference>
<accession>A0A7S0DYJ7</accession>
<feature type="compositionally biased region" description="Basic and acidic residues" evidence="1">
    <location>
        <begin position="13"/>
        <end position="30"/>
    </location>
</feature>
<gene>
    <name evidence="2" type="ORF">HPHI1048_LOCUS2368</name>
</gene>
<feature type="region of interest" description="Disordered" evidence="1">
    <location>
        <begin position="1"/>
        <end position="39"/>
    </location>
</feature>
<dbReference type="EMBL" id="HBEO01003350">
    <property type="protein sequence ID" value="CAD8469290.1"/>
    <property type="molecule type" value="Transcribed_RNA"/>
</dbReference>
<dbReference type="AlphaFoldDB" id="A0A7S0DYJ7"/>
<evidence type="ECO:0000313" key="2">
    <source>
        <dbReference type="EMBL" id="CAD8469290.1"/>
    </source>
</evidence>